<evidence type="ECO:0000313" key="2">
    <source>
        <dbReference type="Proteomes" id="UP000789920"/>
    </source>
</evidence>
<accession>A0ACA9N0L8</accession>
<reference evidence="1" key="1">
    <citation type="submission" date="2021-06" db="EMBL/GenBank/DDBJ databases">
        <authorList>
            <person name="Kallberg Y."/>
            <person name="Tangrot J."/>
            <person name="Rosling A."/>
        </authorList>
    </citation>
    <scope>NUCLEOTIDE SEQUENCE</scope>
    <source>
        <strain evidence="1">MA461A</strain>
    </source>
</reference>
<protein>
    <submittedName>
        <fullName evidence="1">19309_t:CDS:1</fullName>
    </submittedName>
</protein>
<evidence type="ECO:0000313" key="1">
    <source>
        <dbReference type="EMBL" id="CAG8618574.1"/>
    </source>
</evidence>
<sequence length="149" mass="17691">MSRKKIKIPKKMKVVLEEIQALLAETSEEEINEQAKRSQELEKEEKRYIIEDIRKDLCRKSEQAIQDLKVERPKEGPRYFEEKKAYRRICIEKLIRKSSQEVEKYHGTARQEEKTNEKNIRSFLRAGSSIGKDKLIWRTGSLIGKDRLN</sequence>
<dbReference type="Proteomes" id="UP000789920">
    <property type="component" value="Unassembled WGS sequence"/>
</dbReference>
<keyword evidence="2" id="KW-1185">Reference proteome</keyword>
<proteinExistence type="predicted"/>
<dbReference type="EMBL" id="CAJVQC010010594">
    <property type="protein sequence ID" value="CAG8618574.1"/>
    <property type="molecule type" value="Genomic_DNA"/>
</dbReference>
<organism evidence="1 2">
    <name type="scientific">Racocetra persica</name>
    <dbReference type="NCBI Taxonomy" id="160502"/>
    <lineage>
        <taxon>Eukaryota</taxon>
        <taxon>Fungi</taxon>
        <taxon>Fungi incertae sedis</taxon>
        <taxon>Mucoromycota</taxon>
        <taxon>Glomeromycotina</taxon>
        <taxon>Glomeromycetes</taxon>
        <taxon>Diversisporales</taxon>
        <taxon>Gigasporaceae</taxon>
        <taxon>Racocetra</taxon>
    </lineage>
</organism>
<gene>
    <name evidence="1" type="ORF">RPERSI_LOCUS6615</name>
</gene>
<name>A0ACA9N0L8_9GLOM</name>
<comment type="caution">
    <text evidence="1">The sequence shown here is derived from an EMBL/GenBank/DDBJ whole genome shotgun (WGS) entry which is preliminary data.</text>
</comment>